<protein>
    <submittedName>
        <fullName evidence="1">Uncharacterized protein</fullName>
    </submittedName>
</protein>
<organism evidence="1">
    <name type="scientific">Monilinia laxa</name>
    <name type="common">Brown rot fungus</name>
    <name type="synonym">Sclerotinia laxa</name>
    <dbReference type="NCBI Taxonomy" id="61186"/>
    <lineage>
        <taxon>Eukaryota</taxon>
        <taxon>Fungi</taxon>
        <taxon>Dikarya</taxon>
        <taxon>Ascomycota</taxon>
        <taxon>Pezizomycotina</taxon>
        <taxon>Leotiomycetes</taxon>
        <taxon>Helotiales</taxon>
        <taxon>Sclerotiniaceae</taxon>
        <taxon>Monilinia</taxon>
    </lineage>
</organism>
<name>A0A7L8EXU5_MONLA</name>
<evidence type="ECO:0000313" key="1">
    <source>
        <dbReference type="EMBL" id="QOE17391.1"/>
    </source>
</evidence>
<accession>A0A7L8EXU5</accession>
<dbReference type="RefSeq" id="YP_009945027.1">
    <property type="nucleotide sequence ID" value="NC_051483.1"/>
</dbReference>
<proteinExistence type="predicted"/>
<sequence>MPGNFTRFQTGQRDSHGNETTRILFPKCKIHYWSRFL</sequence>
<dbReference type="EMBL" id="MN881998">
    <property type="protein sequence ID" value="QOE17391.1"/>
    <property type="molecule type" value="Genomic_DNA"/>
</dbReference>
<dbReference type="GeneID" id="60235888"/>
<dbReference type="AlphaFoldDB" id="A0A7L8EXU5"/>
<reference evidence="1" key="1">
    <citation type="journal article" date="2020" name="Sci. Rep.">
        <title>First characterization of the complete mitochondrial genome of fungal plant-pathogen Monilinia laxa which represents the mobile intron rich structure.</title>
        <authorList>
            <person name="Yildiz G."/>
            <person name="Ozkilinc H."/>
        </authorList>
    </citation>
    <scope>NUCLEOTIDE SEQUENCE</scope>
</reference>
<keyword evidence="1" id="KW-0496">Mitochondrion</keyword>
<geneLocation type="mitochondrion" evidence="1"/>
<gene>
    <name evidence="1" type="primary">orf213</name>
</gene>